<dbReference type="EMBL" id="SMFY01000001">
    <property type="protein sequence ID" value="TCK30612.1"/>
    <property type="molecule type" value="Genomic_DNA"/>
</dbReference>
<sequence>MRATSASDQARPAACSVADGARYVGISEPTLWRMLRHGQVTRLKLRGRTLVRYADLDNLLDPQAHSSNPEGAQ</sequence>
<name>A0A4R1IGX6_ANCAQ</name>
<organism evidence="2 3">
    <name type="scientific">Ancylobacter aquaticus</name>
    <dbReference type="NCBI Taxonomy" id="100"/>
    <lineage>
        <taxon>Bacteria</taxon>
        <taxon>Pseudomonadati</taxon>
        <taxon>Pseudomonadota</taxon>
        <taxon>Alphaproteobacteria</taxon>
        <taxon>Hyphomicrobiales</taxon>
        <taxon>Xanthobacteraceae</taxon>
        <taxon>Ancylobacter</taxon>
    </lineage>
</organism>
<proteinExistence type="predicted"/>
<evidence type="ECO:0000259" key="1">
    <source>
        <dbReference type="Pfam" id="PF12728"/>
    </source>
</evidence>
<gene>
    <name evidence="2" type="ORF">EV667_0706</name>
</gene>
<keyword evidence="3" id="KW-1185">Reference proteome</keyword>
<dbReference type="OrthoDB" id="597977at2"/>
<dbReference type="InterPro" id="IPR041657">
    <property type="entry name" value="HTH_17"/>
</dbReference>
<comment type="caution">
    <text evidence="2">The sequence shown here is derived from an EMBL/GenBank/DDBJ whole genome shotgun (WGS) entry which is preliminary data.</text>
</comment>
<dbReference type="AlphaFoldDB" id="A0A4R1IGX6"/>
<evidence type="ECO:0000313" key="3">
    <source>
        <dbReference type="Proteomes" id="UP000295030"/>
    </source>
</evidence>
<evidence type="ECO:0000313" key="2">
    <source>
        <dbReference type="EMBL" id="TCK30612.1"/>
    </source>
</evidence>
<dbReference type="Proteomes" id="UP000295030">
    <property type="component" value="Unassembled WGS sequence"/>
</dbReference>
<protein>
    <submittedName>
        <fullName evidence="2">Helix-turn-helix protein</fullName>
    </submittedName>
</protein>
<reference evidence="2 3" key="1">
    <citation type="submission" date="2019-03" db="EMBL/GenBank/DDBJ databases">
        <title>Genomic Encyclopedia of Type Strains, Phase IV (KMG-IV): sequencing the most valuable type-strain genomes for metagenomic binning, comparative biology and taxonomic classification.</title>
        <authorList>
            <person name="Goeker M."/>
        </authorList>
    </citation>
    <scope>NUCLEOTIDE SEQUENCE [LARGE SCALE GENOMIC DNA]</scope>
    <source>
        <strain evidence="2 3">DSM 101</strain>
    </source>
</reference>
<feature type="domain" description="Helix-turn-helix" evidence="1">
    <location>
        <begin position="16"/>
        <end position="60"/>
    </location>
</feature>
<dbReference type="Pfam" id="PF12728">
    <property type="entry name" value="HTH_17"/>
    <property type="match status" value="1"/>
</dbReference>
<accession>A0A4R1IGX6</accession>